<dbReference type="InterPro" id="IPR000601">
    <property type="entry name" value="PKD_dom"/>
</dbReference>
<keyword evidence="2 5" id="KW-0645">Protease</keyword>
<dbReference type="InterPro" id="IPR035986">
    <property type="entry name" value="PKD_dom_sf"/>
</dbReference>
<keyword evidence="4 5" id="KW-0720">Serine protease</keyword>
<feature type="active site" description="Charge relay system" evidence="5">
    <location>
        <position position="382"/>
    </location>
</feature>
<feature type="domain" description="PKD" evidence="6">
    <location>
        <begin position="948"/>
        <end position="1002"/>
    </location>
</feature>
<dbReference type="InterPro" id="IPR022409">
    <property type="entry name" value="PKD/Chitinase_dom"/>
</dbReference>
<evidence type="ECO:0000256" key="5">
    <source>
        <dbReference type="PROSITE-ProRule" id="PRU01240"/>
    </source>
</evidence>
<dbReference type="GO" id="GO:0006508">
    <property type="term" value="P:proteolysis"/>
    <property type="evidence" value="ECO:0007669"/>
    <property type="project" value="UniProtKB-KW"/>
</dbReference>
<protein>
    <submittedName>
        <fullName evidence="7">Por secretion system C-terminal sorting domain-containing protein</fullName>
    </submittedName>
</protein>
<dbReference type="Gene3D" id="2.60.40.10">
    <property type="entry name" value="Immunoglobulins"/>
    <property type="match status" value="2"/>
</dbReference>
<keyword evidence="3 5" id="KW-0378">Hydrolase</keyword>
<dbReference type="InterPro" id="IPR015500">
    <property type="entry name" value="Peptidase_S8_subtilisin-rel"/>
</dbReference>
<dbReference type="Proteomes" id="UP000184474">
    <property type="component" value="Unassembled WGS sequence"/>
</dbReference>
<dbReference type="Pfam" id="PF00082">
    <property type="entry name" value="Peptidase_S8"/>
    <property type="match status" value="1"/>
</dbReference>
<evidence type="ECO:0000313" key="7">
    <source>
        <dbReference type="EMBL" id="SHJ51921.1"/>
    </source>
</evidence>
<dbReference type="InterPro" id="IPR036852">
    <property type="entry name" value="Peptidase_S8/S53_dom_sf"/>
</dbReference>
<dbReference type="InterPro" id="IPR000209">
    <property type="entry name" value="Peptidase_S8/S53_dom"/>
</dbReference>
<dbReference type="EMBL" id="FRAA01000001">
    <property type="protein sequence ID" value="SHJ51921.1"/>
    <property type="molecule type" value="Genomic_DNA"/>
</dbReference>
<dbReference type="InterPro" id="IPR013783">
    <property type="entry name" value="Ig-like_fold"/>
</dbReference>
<feature type="active site" description="Charge relay system" evidence="5">
    <location>
        <position position="227"/>
    </location>
</feature>
<sequence>MSYSKINFSWGIKCAVGIICLLFIQQGIAFAQETVVYIKLDESQTGNSAARSTNNILVVSDLSSNKSVKTVRSLQSTSSLAQARTHHEESRYLKGIYKLTVNQGEEDGLIRALKAYDNVVAVEPEPEFEILLVPNDERIGDQNSLGLIQAYAAWDITKGSSDILIGVSDTGFDLDHEDLVGNLYHNEGDPINGEDDDGNGYIDDYTGWDMGDYDNDPSYAARESNSHGSNVAGVISAVPNNEIGIAGIAYNSKFLPLKLARSSDGAFSGSYETIVYAADMGCDVINLSWGNPTFRSEIAQSIINYAVLEQDMVVVAAAGNTEAELNFFPASYDHVLSVAMSNSSDEKFEQATWSYYVDLMSPGQSILSTNINDEYFYNSGSSFSSPAVAATAALVKSVFPSMSAIQIMEQIRMTTDDVYAVGSNMDYYGKLGKGRLNVLRAVSEKGVAAMRSFDMRYTAKHGDTIYAGDTVDVMLSYVNHLRALTSAKVSVQSAASYAQILNDEIVLGSLYEGDSLLDVSIKVVLSKNAPADSLLSFRMNYSDAEGYEDYEYFHLETAPAYVELQNSNIQQTIASNANLCYATDVYRDGDGLFYDQLQVAAFMGIAIGTHPDSVSDNIIHDFSTLTRDLDFKSLIDIKPYDRSDMDAYARGSFTDSLSTRPLGILVEQEVLLWDDEVNRDFVIHEYRLTNTTDQLKDSVCFGFYADFNIEDAQANFSYWDDENGMGYTNSNEDGEVMVGMGLLSTQSPVFHAIDLNNAAFDSIDIPDLFTDSLKYDFMTTIKDTAGGEQGNNVAQMLTAHIDTLGAHMSEKVAYAIVFGSSHDELVANLEKAKVKYNLFLQQPALNWSQLTCENQEIALDNDEEFRIYADVAGTQLIKEGADLSLDGFAKDSVLYYQEIVKGYSSDMYKMYFEIFNPKVEFRADPEIYYLGDNESNRVQFIDQSLTAVSWSWAFSNGYFSSAKNPYTTFDEIGSYAVSLNVETELGCSASEIVSYEVKERGEAPVVSDGLVCSGESAEISASNSVPIRVYATQSSSVMLFEGEVWNTPILYTDQTYYVTSVATENESVRVPVSITVDPVRAKFTYQPDTTDLSSSEMLLAIDASIHAENVLWRVDNQEVGTASSIVENVSDLTQMQISLEATSENGCVNLTEETVIFATSTQPGINEQTLKRVCRHDLVYSSPIYGEYFAFYADEELTMLIAKGKDAMLGPVLTDTSFYVTNITDYHESNAVELEVRLKAFDPELDMTPAFLYIEEGQHAQFTVSPDATIASYQWYIDGDWVDQVDTLNYTFFDIGDYAMSVIVGSNEGCVDTLEAIYEVKHILTVSDDARSSIVVYPVPAKSQLYVDSTEGEAVLHYLYNSLGQSMDYELMQHDGPMLINVAHLPSGIYFLVGSVDDKTFYIQFTKQ</sequence>
<dbReference type="PROSITE" id="PS00137">
    <property type="entry name" value="SUBTILASE_HIS"/>
    <property type="match status" value="1"/>
</dbReference>
<evidence type="ECO:0000256" key="4">
    <source>
        <dbReference type="ARBA" id="ARBA00022825"/>
    </source>
</evidence>
<dbReference type="RefSeq" id="WP_073118902.1">
    <property type="nucleotide sequence ID" value="NZ_FRAA01000001.1"/>
</dbReference>
<evidence type="ECO:0000256" key="3">
    <source>
        <dbReference type="ARBA" id="ARBA00022801"/>
    </source>
</evidence>
<name>A0A1M6JZ33_REIAG</name>
<keyword evidence="8" id="KW-1185">Reference proteome</keyword>
<dbReference type="InterPro" id="IPR051048">
    <property type="entry name" value="Peptidase_S8/S53_subtilisin"/>
</dbReference>
<reference evidence="8" key="1">
    <citation type="submission" date="2016-11" db="EMBL/GenBank/DDBJ databases">
        <authorList>
            <person name="Varghese N."/>
            <person name="Submissions S."/>
        </authorList>
    </citation>
    <scope>NUCLEOTIDE SEQUENCE [LARGE SCALE GENOMIC DNA]</scope>
    <source>
        <strain evidence="8">DSM 26134</strain>
    </source>
</reference>
<proteinExistence type="inferred from homology"/>
<evidence type="ECO:0000256" key="2">
    <source>
        <dbReference type="ARBA" id="ARBA00022670"/>
    </source>
</evidence>
<dbReference type="PANTHER" id="PTHR43399:SF4">
    <property type="entry name" value="CELL WALL-ASSOCIATED PROTEASE"/>
    <property type="match status" value="1"/>
</dbReference>
<evidence type="ECO:0000256" key="1">
    <source>
        <dbReference type="ARBA" id="ARBA00011073"/>
    </source>
</evidence>
<dbReference type="InterPro" id="IPR022398">
    <property type="entry name" value="Peptidase_S8_His-AS"/>
</dbReference>
<dbReference type="PANTHER" id="PTHR43399">
    <property type="entry name" value="SUBTILISIN-RELATED"/>
    <property type="match status" value="1"/>
</dbReference>
<dbReference type="PRINTS" id="PR00723">
    <property type="entry name" value="SUBTILISIN"/>
</dbReference>
<dbReference type="Gene3D" id="3.40.50.200">
    <property type="entry name" value="Peptidase S8/S53 domain"/>
    <property type="match status" value="1"/>
</dbReference>
<gene>
    <name evidence="7" type="ORF">SAMN04488028_101379</name>
</gene>
<evidence type="ECO:0000313" key="8">
    <source>
        <dbReference type="Proteomes" id="UP000184474"/>
    </source>
</evidence>
<dbReference type="SUPFAM" id="SSF52743">
    <property type="entry name" value="Subtilisin-like"/>
    <property type="match status" value="1"/>
</dbReference>
<dbReference type="SMART" id="SM00089">
    <property type="entry name" value="PKD"/>
    <property type="match status" value="2"/>
</dbReference>
<organism evidence="7 8">
    <name type="scientific">Reichenbachiella agariperforans</name>
    <dbReference type="NCBI Taxonomy" id="156994"/>
    <lineage>
        <taxon>Bacteria</taxon>
        <taxon>Pseudomonadati</taxon>
        <taxon>Bacteroidota</taxon>
        <taxon>Cytophagia</taxon>
        <taxon>Cytophagales</taxon>
        <taxon>Reichenbachiellaceae</taxon>
        <taxon>Reichenbachiella</taxon>
    </lineage>
</organism>
<comment type="similarity">
    <text evidence="1 5">Belongs to the peptidase S8 family.</text>
</comment>
<dbReference type="InterPro" id="IPR044023">
    <property type="entry name" value="Ig_7"/>
</dbReference>
<evidence type="ECO:0000259" key="6">
    <source>
        <dbReference type="PROSITE" id="PS50093"/>
    </source>
</evidence>
<dbReference type="CDD" id="cd00146">
    <property type="entry name" value="PKD"/>
    <property type="match status" value="2"/>
</dbReference>
<dbReference type="PROSITE" id="PS51892">
    <property type="entry name" value="SUBTILASE"/>
    <property type="match status" value="1"/>
</dbReference>
<dbReference type="GO" id="GO:0004252">
    <property type="term" value="F:serine-type endopeptidase activity"/>
    <property type="evidence" value="ECO:0007669"/>
    <property type="project" value="UniProtKB-UniRule"/>
</dbReference>
<dbReference type="Pfam" id="PF19081">
    <property type="entry name" value="Ig_7"/>
    <property type="match status" value="1"/>
</dbReference>
<feature type="active site" description="Charge relay system" evidence="5">
    <location>
        <position position="169"/>
    </location>
</feature>
<dbReference type="STRING" id="156994.SAMN04488028_101379"/>
<accession>A0A1M6JZ33</accession>
<dbReference type="SUPFAM" id="SSF49299">
    <property type="entry name" value="PKD domain"/>
    <property type="match status" value="2"/>
</dbReference>
<dbReference type="PROSITE" id="PS50093">
    <property type="entry name" value="PKD"/>
    <property type="match status" value="1"/>
</dbReference>